<dbReference type="EMBL" id="PDCK01000045">
    <property type="protein sequence ID" value="PRQ20191.1"/>
    <property type="molecule type" value="Genomic_DNA"/>
</dbReference>
<dbReference type="AlphaFoldDB" id="A0A2P6PE39"/>
<keyword evidence="3" id="KW-1185">Reference proteome</keyword>
<gene>
    <name evidence="2" type="ORF">RchiOBHm_Chr7g0225441</name>
</gene>
<protein>
    <submittedName>
        <fullName evidence="2">Uncharacterized protein</fullName>
    </submittedName>
</protein>
<reference evidence="2 3" key="1">
    <citation type="journal article" date="2018" name="Nat. Genet.">
        <title>The Rosa genome provides new insights in the design of modern roses.</title>
        <authorList>
            <person name="Bendahmane M."/>
        </authorList>
    </citation>
    <scope>NUCLEOTIDE SEQUENCE [LARGE SCALE GENOMIC DNA]</scope>
    <source>
        <strain evidence="3">cv. Old Blush</strain>
    </source>
</reference>
<keyword evidence="1" id="KW-0472">Membrane</keyword>
<evidence type="ECO:0000256" key="1">
    <source>
        <dbReference type="SAM" id="Phobius"/>
    </source>
</evidence>
<dbReference type="Gramene" id="PRQ20191">
    <property type="protein sequence ID" value="PRQ20191"/>
    <property type="gene ID" value="RchiOBHm_Chr7g0225441"/>
</dbReference>
<name>A0A2P6PE39_ROSCH</name>
<keyword evidence="1" id="KW-1133">Transmembrane helix</keyword>
<organism evidence="2 3">
    <name type="scientific">Rosa chinensis</name>
    <name type="common">China rose</name>
    <dbReference type="NCBI Taxonomy" id="74649"/>
    <lineage>
        <taxon>Eukaryota</taxon>
        <taxon>Viridiplantae</taxon>
        <taxon>Streptophyta</taxon>
        <taxon>Embryophyta</taxon>
        <taxon>Tracheophyta</taxon>
        <taxon>Spermatophyta</taxon>
        <taxon>Magnoliopsida</taxon>
        <taxon>eudicotyledons</taxon>
        <taxon>Gunneridae</taxon>
        <taxon>Pentapetalae</taxon>
        <taxon>rosids</taxon>
        <taxon>fabids</taxon>
        <taxon>Rosales</taxon>
        <taxon>Rosaceae</taxon>
        <taxon>Rosoideae</taxon>
        <taxon>Rosoideae incertae sedis</taxon>
        <taxon>Rosa</taxon>
    </lineage>
</organism>
<dbReference type="Proteomes" id="UP000238479">
    <property type="component" value="Chromosome 7"/>
</dbReference>
<keyword evidence="1" id="KW-0812">Transmembrane</keyword>
<accession>A0A2P6PE39</accession>
<evidence type="ECO:0000313" key="3">
    <source>
        <dbReference type="Proteomes" id="UP000238479"/>
    </source>
</evidence>
<sequence length="55" mass="6388">MNLDNVSDAFWTFSPLNLSMALSLMSPIDFLLIFTLKLQILFSNFGQHILRELRN</sequence>
<feature type="transmembrane region" description="Helical" evidence="1">
    <location>
        <begin position="20"/>
        <end position="42"/>
    </location>
</feature>
<evidence type="ECO:0000313" key="2">
    <source>
        <dbReference type="EMBL" id="PRQ20191.1"/>
    </source>
</evidence>
<proteinExistence type="predicted"/>
<comment type="caution">
    <text evidence="2">The sequence shown here is derived from an EMBL/GenBank/DDBJ whole genome shotgun (WGS) entry which is preliminary data.</text>
</comment>